<dbReference type="Gene3D" id="1.10.260.40">
    <property type="entry name" value="lambda repressor-like DNA-binding domains"/>
    <property type="match status" value="1"/>
</dbReference>
<keyword evidence="2" id="KW-1185">Reference proteome</keyword>
<dbReference type="CDD" id="cd00093">
    <property type="entry name" value="HTH_XRE"/>
    <property type="match status" value="1"/>
</dbReference>
<evidence type="ECO:0000313" key="2">
    <source>
        <dbReference type="Proteomes" id="UP000076244"/>
    </source>
</evidence>
<dbReference type="EMBL" id="CP012288">
    <property type="protein sequence ID" value="AMV67628.1"/>
    <property type="molecule type" value="Genomic_DNA"/>
</dbReference>
<evidence type="ECO:0000313" key="1">
    <source>
        <dbReference type="EMBL" id="AMV67628.1"/>
    </source>
</evidence>
<reference evidence="1 2" key="1">
    <citation type="journal article" date="2016" name="PLoS ONE">
        <title>The Identification of Novel Diagnostic Marker Genes for the Detection of Beer Spoiling Pediococcus damnosus Strains Using the BlAst Diagnostic Gene findEr.</title>
        <authorList>
            <person name="Behr J."/>
            <person name="Geissler A.J."/>
            <person name="Schmid J."/>
            <person name="Zehe A."/>
            <person name="Vogel R.F."/>
        </authorList>
    </citation>
    <scope>NUCLEOTIDE SEQUENCE [LARGE SCALE GENOMIC DNA]</scope>
    <source>
        <strain evidence="1 2">TMW 2.1535</strain>
    </source>
</reference>
<name>A0ABM6A5F9_9LACO</name>
<protein>
    <recommendedName>
        <fullName evidence="3">HTH cro/C1-type domain-containing protein</fullName>
    </recommendedName>
</protein>
<gene>
    <name evidence="1" type="ORF">ADU72_1703</name>
</gene>
<dbReference type="InterPro" id="IPR010982">
    <property type="entry name" value="Lambda_DNA-bd_dom_sf"/>
</dbReference>
<organism evidence="1 2">
    <name type="scientific">Pediococcus damnosus</name>
    <dbReference type="NCBI Taxonomy" id="51663"/>
    <lineage>
        <taxon>Bacteria</taxon>
        <taxon>Bacillati</taxon>
        <taxon>Bacillota</taxon>
        <taxon>Bacilli</taxon>
        <taxon>Lactobacillales</taxon>
        <taxon>Lactobacillaceae</taxon>
        <taxon>Pediococcus</taxon>
    </lineage>
</organism>
<dbReference type="SUPFAM" id="SSF47413">
    <property type="entry name" value="lambda repressor-like DNA-binding domains"/>
    <property type="match status" value="1"/>
</dbReference>
<dbReference type="Proteomes" id="UP000076244">
    <property type="component" value="Chromosome"/>
</dbReference>
<sequence>MKTQVSEDFLNAIKRKRGERNLTFSKLANEVGVSRLTVYRLFNKNQKVVYPTTKEKLIEWLSKNS</sequence>
<accession>A0ABM6A5F9</accession>
<dbReference type="RefSeq" id="WP_062916698.1">
    <property type="nucleotide sequence ID" value="NZ_CP012288.1"/>
</dbReference>
<proteinExistence type="predicted"/>
<evidence type="ECO:0008006" key="3">
    <source>
        <dbReference type="Google" id="ProtNLM"/>
    </source>
</evidence>
<dbReference type="InterPro" id="IPR001387">
    <property type="entry name" value="Cro/C1-type_HTH"/>
</dbReference>